<keyword evidence="3" id="KW-1185">Reference proteome</keyword>
<dbReference type="InterPro" id="IPR033228">
    <property type="entry name" value="SZT2"/>
</dbReference>
<comment type="caution">
    <text evidence="2">The sequence shown here is derived from an EMBL/GenBank/DDBJ whole genome shotgun (WGS) entry which is preliminary data.</text>
</comment>
<feature type="region of interest" description="Disordered" evidence="1">
    <location>
        <begin position="421"/>
        <end position="441"/>
    </location>
</feature>
<dbReference type="Proteomes" id="UP001196413">
    <property type="component" value="Unassembled WGS sequence"/>
</dbReference>
<protein>
    <submittedName>
        <fullName evidence="2">Uncharacterized protein</fullName>
    </submittedName>
</protein>
<sequence>MLCQSPTAVGDDEVVSILFTIDQLLRMCHVPSNGPITLRVSSRTLDSPYVTRTVSGCVSVVHQPFDLPKLVLRSERCLVMLPAIENALDLFLSAMHEELSLYFDTYFAVEDESFWVQVAPLLRLNHNYHTQLPGMVCRVYIREVSPWLLCIVVVPTTVSSINELDAVPLLFSLCDEPLLAWYLAKRKAPPSERVLDRRFSPSPLSSCHEDLPPNEIPPIECVSSSRCLDVLRENYKPGSLEHIINDVDEKVVTKAIVSTLYAAVQRHSVEFLRELIEALESSRFELRMTRKSTNVDHAIVRNVLDVQCERTSLEVEGVAMSLNTFCSHMNADKFDQSQPSYCGEIPGLPYFFYTPPHKESDSRFPGKSVLAYFEGLFSDNQPRGLDSTLLERRNSDDHAQDDRIAASISLRRSDRLADQSRQRYILNESEKPRNGEEKQTKTSIQYGRYPLFIYFMCSVEYPNKSMDTFPVTFLPTCVYEVLRESAQKADETFDITSVVVRLDLYVVTWPSDKDGSMHEDSDTDSDDDTQKDKQLRFLKKMPKRERSVIYELLNRLNRLMELETVLMDSRNVPVTKEKIMKISAYIDHECGREKSLKSGQVETRCRRFPLVIQCQEAMDRLKERMNGMHLEYCVLHRVDDSNIYYCCRVENKHAFERYTRQLASSGSKSDGSDGDELLRKDQLYDFWVVLIIDDNIKLQFCQRENGRHYRIFELAWRKCRQTIRVINQELLLNRMFELRECDPLLLTNMHDSLHKNSLDRSNSSSVSEDHEIDTYISHGARFTFAPGYFACPLQEKLWFEVHPRLRLLRGNSRYPLAIACDSVRMSLEQFAIRNIPNTYVVRESDGNKRDTRESEHFKTHMLLAVYGVNRPGREICEVLRECLQKRLDHVTLSHMIDTLAKNTQTRLDSSDVLFLQRDSTKPADVFNYSIPSSMSQFLQPMNYYMHQHMQAVMSSARFKEDFGSGSNSSSDQRPVFFPLPYLGQPCESYVPIFYLLVKSPQEGIRSTGIAVIEMRFLNSRGEMATLTCGRLNSSTNQLLAPILDEDNERDIAYTEMTYTARCEQIREAPNVCAYAQFAVWQAGDVDLEQLDDQLRHIVRLGMCDVVTEFGILNLNIIEVGAQIPLSPGVHTSPHAKPLSSVKTPTTASERRQQLRKRDSFDALPFASTPSLQTDPSVRSKGNSVFSFETHRGSFASDIDRMSTDFVYPINSASCRSPDYVNPRFVSTAGLWFDFVVDKQPGSSPSFMSEKGERYTSFCGTHGCLIVDTQLIRHCVRSPIVYWNNSTSSWMSSSSTKFRERRYEAAPSTVHYCMSADIGRDPFGCDVPDALLICMDMQVAIETQRFGFEPVGACPETLLRLNNCISKELFLPCTEESQFVPRRRILYGTVHGEKLTLYFYNFMPFLSASLMNMVTRATSWYNARARLVREIGLHKMGITHLSPLEHFQSSSNNPYLVLVWRHPEELMDKEYPPDDLQVTVIDALPKGYSSSLFRLYRRNHHPHLLVHRSPCLVQDQLEQMRNLRRHVRDQLNVMRAFTTLHESLLSGDCEMSEADLEKLRSASKLAHFVETPVLFFPKWRRNIAEVRGAMELDPRKDKLAPAQLPSLAITRQRANTLSVTPSAPAPFRIRSDVDDDDPCQAKIL</sequence>
<evidence type="ECO:0000313" key="3">
    <source>
        <dbReference type="Proteomes" id="UP001196413"/>
    </source>
</evidence>
<name>A0AAD5MSW1_PARTN</name>
<dbReference type="GO" id="GO:0005777">
    <property type="term" value="C:peroxisome"/>
    <property type="evidence" value="ECO:0007669"/>
    <property type="project" value="InterPro"/>
</dbReference>
<evidence type="ECO:0000256" key="1">
    <source>
        <dbReference type="SAM" id="MobiDB-lite"/>
    </source>
</evidence>
<accession>A0AAD5MSW1</accession>
<feature type="region of interest" description="Disordered" evidence="1">
    <location>
        <begin position="513"/>
        <end position="532"/>
    </location>
</feature>
<proteinExistence type="predicted"/>
<gene>
    <name evidence="2" type="ORF">KIN20_024007</name>
</gene>
<dbReference type="PANTHER" id="PTHR14918">
    <property type="entry name" value="KICSTOR COMPLEX PROTEIN SZT2"/>
    <property type="match status" value="1"/>
</dbReference>
<feature type="region of interest" description="Disordered" evidence="1">
    <location>
        <begin position="1128"/>
        <end position="1153"/>
    </location>
</feature>
<organism evidence="2 3">
    <name type="scientific">Parelaphostrongylus tenuis</name>
    <name type="common">Meningeal worm</name>
    <dbReference type="NCBI Taxonomy" id="148309"/>
    <lineage>
        <taxon>Eukaryota</taxon>
        <taxon>Metazoa</taxon>
        <taxon>Ecdysozoa</taxon>
        <taxon>Nematoda</taxon>
        <taxon>Chromadorea</taxon>
        <taxon>Rhabditida</taxon>
        <taxon>Rhabditina</taxon>
        <taxon>Rhabditomorpha</taxon>
        <taxon>Strongyloidea</taxon>
        <taxon>Metastrongylidae</taxon>
        <taxon>Parelaphostrongylus</taxon>
    </lineage>
</organism>
<dbReference type="PANTHER" id="PTHR14918:SF3">
    <property type="entry name" value="KICSTOR COMPLEX PROTEIN SZT2"/>
    <property type="match status" value="1"/>
</dbReference>
<feature type="compositionally biased region" description="Basic and acidic residues" evidence="1">
    <location>
        <begin position="428"/>
        <end position="440"/>
    </location>
</feature>
<dbReference type="EMBL" id="JAHQIW010004850">
    <property type="protein sequence ID" value="KAJ1364022.1"/>
    <property type="molecule type" value="Genomic_DNA"/>
</dbReference>
<evidence type="ECO:0000313" key="2">
    <source>
        <dbReference type="EMBL" id="KAJ1364022.1"/>
    </source>
</evidence>
<reference evidence="2" key="1">
    <citation type="submission" date="2021-06" db="EMBL/GenBank/DDBJ databases">
        <title>Parelaphostrongylus tenuis whole genome reference sequence.</title>
        <authorList>
            <person name="Garwood T.J."/>
            <person name="Larsen P.A."/>
            <person name="Fountain-Jones N.M."/>
            <person name="Garbe J.R."/>
            <person name="Macchietto M.G."/>
            <person name="Kania S.A."/>
            <person name="Gerhold R.W."/>
            <person name="Richards J.E."/>
            <person name="Wolf T.M."/>
        </authorList>
    </citation>
    <scope>NUCLEOTIDE SEQUENCE</scope>
    <source>
        <strain evidence="2">MNPRO001-30</strain>
        <tissue evidence="2">Meninges</tissue>
    </source>
</reference>